<name>W1IQJ0_9GAMM</name>
<reference evidence="2 3" key="1">
    <citation type="submission" date="2013-11" db="EMBL/GenBank/DDBJ databases">
        <title>Draft genome sequence and annotation of the entomopathogenic bacterium, Xenorhabdus cabanillasi strain JM26.</title>
        <authorList>
            <person name="Gualtieri M."/>
            <person name="Ogier J.C."/>
            <person name="Pages S."/>
            <person name="Givaudan A."/>
            <person name="Gaudriault S."/>
        </authorList>
    </citation>
    <scope>NUCLEOTIDE SEQUENCE [LARGE SCALE GENOMIC DNA]</scope>
    <source>
        <strain evidence="2 3">JM26</strain>
    </source>
</reference>
<protein>
    <submittedName>
        <fullName evidence="2">Uncharacterized protein</fullName>
    </submittedName>
</protein>
<keyword evidence="1" id="KW-1133">Transmembrane helix</keyword>
<organism evidence="2 3">
    <name type="scientific">Xenorhabdus cabanillasii JM26</name>
    <dbReference type="NCBI Taxonomy" id="1427517"/>
    <lineage>
        <taxon>Bacteria</taxon>
        <taxon>Pseudomonadati</taxon>
        <taxon>Pseudomonadota</taxon>
        <taxon>Gammaproteobacteria</taxon>
        <taxon>Enterobacterales</taxon>
        <taxon>Morganellaceae</taxon>
        <taxon>Xenorhabdus</taxon>
    </lineage>
</organism>
<dbReference type="EMBL" id="CBXE010000043">
    <property type="protein sequence ID" value="CDL80103.1"/>
    <property type="molecule type" value="Genomic_DNA"/>
</dbReference>
<evidence type="ECO:0000256" key="1">
    <source>
        <dbReference type="SAM" id="Phobius"/>
    </source>
</evidence>
<accession>W1IQJ0</accession>
<evidence type="ECO:0000313" key="2">
    <source>
        <dbReference type="EMBL" id="CDL80103.1"/>
    </source>
</evidence>
<gene>
    <name evidence="2" type="ORF">XCR1_1370003</name>
</gene>
<comment type="caution">
    <text evidence="2">The sequence shown here is derived from an EMBL/GenBank/DDBJ whole genome shotgun (WGS) entry which is preliminary data.</text>
</comment>
<dbReference type="AlphaFoldDB" id="W1IQJ0"/>
<feature type="transmembrane region" description="Helical" evidence="1">
    <location>
        <begin position="12"/>
        <end position="37"/>
    </location>
</feature>
<keyword evidence="1" id="KW-0812">Transmembrane</keyword>
<dbReference type="Proteomes" id="UP000019197">
    <property type="component" value="Unassembled WGS sequence"/>
</dbReference>
<keyword evidence="1" id="KW-0472">Membrane</keyword>
<sequence>MVDLNRKKWHYWLTFLVCDLSHSLLSIYFNVLSAISIDSYSCVDFNW</sequence>
<proteinExistence type="predicted"/>
<evidence type="ECO:0000313" key="3">
    <source>
        <dbReference type="Proteomes" id="UP000019197"/>
    </source>
</evidence>